<dbReference type="InterPro" id="IPR026674">
    <property type="entry name" value="FLACC1"/>
</dbReference>
<feature type="coiled-coil region" evidence="1">
    <location>
        <begin position="256"/>
        <end position="352"/>
    </location>
</feature>
<evidence type="ECO:0000313" key="3">
    <source>
        <dbReference type="EMBL" id="KAK6165262.1"/>
    </source>
</evidence>
<feature type="coiled-coil region" evidence="1">
    <location>
        <begin position="146"/>
        <end position="224"/>
    </location>
</feature>
<gene>
    <name evidence="3" type="ORF">SNE40_022219</name>
</gene>
<feature type="compositionally biased region" description="Polar residues" evidence="2">
    <location>
        <begin position="466"/>
        <end position="475"/>
    </location>
</feature>
<dbReference type="EMBL" id="JAZGQO010000021">
    <property type="protein sequence ID" value="KAK6165262.1"/>
    <property type="molecule type" value="Genomic_DNA"/>
</dbReference>
<reference evidence="3 4" key="1">
    <citation type="submission" date="2024-01" db="EMBL/GenBank/DDBJ databases">
        <title>The genome of the rayed Mediterranean limpet Patella caerulea (Linnaeus, 1758).</title>
        <authorList>
            <person name="Anh-Thu Weber A."/>
            <person name="Halstead-Nussloch G."/>
        </authorList>
    </citation>
    <scope>NUCLEOTIDE SEQUENCE [LARGE SCALE GENOMIC DNA]</scope>
    <source>
        <strain evidence="3">AATW-2023a</strain>
        <tissue evidence="3">Whole specimen</tissue>
    </source>
</reference>
<dbReference type="AlphaFoldDB" id="A0AAN8FVY7"/>
<proteinExistence type="predicted"/>
<dbReference type="PANTHER" id="PTHR21707">
    <property type="entry name" value="FLAGELLUM-ASSOCIATED COILED-COIL DOMAIN-CONTAINING PROTEIN 1"/>
    <property type="match status" value="1"/>
</dbReference>
<keyword evidence="1" id="KW-0175">Coiled coil</keyword>
<keyword evidence="4" id="KW-1185">Reference proteome</keyword>
<accession>A0AAN8FVY7</accession>
<comment type="caution">
    <text evidence="3">The sequence shown here is derived from an EMBL/GenBank/DDBJ whole genome shotgun (WGS) entry which is preliminary data.</text>
</comment>
<dbReference type="Proteomes" id="UP001347796">
    <property type="component" value="Unassembled WGS sequence"/>
</dbReference>
<evidence type="ECO:0000313" key="4">
    <source>
        <dbReference type="Proteomes" id="UP001347796"/>
    </source>
</evidence>
<sequence length="537" mass="62664">MLCFVERPVPPTPTPTRQSMRSSPISRYSNSSGKSKLHRPKTAGAVIFRSDCNRVNQLEHEATRRHNFESHLPSKKPKPPAWQKNLDPPLQPVLVGPGYVLSRNKSQMSMVMKDNFFDAHTEVPDSPLSPSNRRTKGGDPERDSLIAQLQEQVNDLTLYLEEERLNHRQTKQKAEELLKDKLEDLTNQHKHHIRDLQDAHQYNMETLQTEKEKEFDEYKEKTDQRIHKMSTEIEFLQGAFESYKGTLEQETDNKWLEKEEELRRELEIEKLEAIQEIKNKIIQEKVADKSGITKDFQRQKEAIKREHKKEIEAMKRRYATVAADLDRLNKVVQELDEVKEELEEVKTSYSETCSLLNTTSRLLTDTKVRLLEYEEQFADKVQLIDDKYRDRIDELMRQNTELRQQYVKKCGQLYEEKAVTERHVFDKVTSAKQAMEELIKVKERSNVNLIASDPDLEKRARKPKTRPSSAPTTNVEGVKAHLSAGETDHLFPAEEFIRPDTVLPEDNPETEQMREDLFSEDVKVFSKEDLLDVLLQS</sequence>
<feature type="region of interest" description="Disordered" evidence="2">
    <location>
        <begin position="62"/>
        <end position="86"/>
    </location>
</feature>
<dbReference type="PANTHER" id="PTHR21707:SF42">
    <property type="entry name" value="FLAGELLUM-ASSOCIATED COILED-COIL DOMAIN-CONTAINING PROTEIN 1"/>
    <property type="match status" value="1"/>
</dbReference>
<dbReference type="GO" id="GO:0005737">
    <property type="term" value="C:cytoplasm"/>
    <property type="evidence" value="ECO:0007669"/>
    <property type="project" value="TreeGrafter"/>
</dbReference>
<protein>
    <submittedName>
        <fullName evidence="3">Uncharacterized protein</fullName>
    </submittedName>
</protein>
<evidence type="ECO:0000256" key="1">
    <source>
        <dbReference type="SAM" id="Coils"/>
    </source>
</evidence>
<organism evidence="3 4">
    <name type="scientific">Patella caerulea</name>
    <name type="common">Rayed Mediterranean limpet</name>
    <dbReference type="NCBI Taxonomy" id="87958"/>
    <lineage>
        <taxon>Eukaryota</taxon>
        <taxon>Metazoa</taxon>
        <taxon>Spiralia</taxon>
        <taxon>Lophotrochozoa</taxon>
        <taxon>Mollusca</taxon>
        <taxon>Gastropoda</taxon>
        <taxon>Patellogastropoda</taxon>
        <taxon>Patelloidea</taxon>
        <taxon>Patellidae</taxon>
        <taxon>Patella</taxon>
    </lineage>
</organism>
<evidence type="ECO:0000256" key="2">
    <source>
        <dbReference type="SAM" id="MobiDB-lite"/>
    </source>
</evidence>
<feature type="region of interest" description="Disordered" evidence="2">
    <location>
        <begin position="452"/>
        <end position="477"/>
    </location>
</feature>
<feature type="region of interest" description="Disordered" evidence="2">
    <location>
        <begin position="121"/>
        <end position="141"/>
    </location>
</feature>
<name>A0AAN8FVY7_PATCE</name>
<feature type="compositionally biased region" description="Low complexity" evidence="2">
    <location>
        <begin position="15"/>
        <end position="32"/>
    </location>
</feature>
<feature type="region of interest" description="Disordered" evidence="2">
    <location>
        <begin position="1"/>
        <end position="41"/>
    </location>
</feature>